<comment type="pathway">
    <text evidence="5">Amino-sugar metabolism; 1,6-anhydro-N-acetylmuramate degradation.</text>
</comment>
<dbReference type="HAMAP" id="MF_00068">
    <property type="entry name" value="MurQ"/>
    <property type="match status" value="1"/>
</dbReference>
<feature type="domain" description="SIS" evidence="13">
    <location>
        <begin position="56"/>
        <end position="219"/>
    </location>
</feature>
<dbReference type="PANTHER" id="PTHR10088:SF4">
    <property type="entry name" value="GLUCOKINASE REGULATORY PROTEIN"/>
    <property type="match status" value="1"/>
</dbReference>
<comment type="catalytic activity">
    <reaction evidence="4 12">
        <text>N-acetyl-D-muramate 6-phosphate + H2O = N-acetyl-D-glucosamine 6-phosphate + (R)-lactate</text>
        <dbReference type="Rhea" id="RHEA:26410"/>
        <dbReference type="ChEBI" id="CHEBI:15377"/>
        <dbReference type="ChEBI" id="CHEBI:16004"/>
        <dbReference type="ChEBI" id="CHEBI:57513"/>
        <dbReference type="ChEBI" id="CHEBI:58722"/>
        <dbReference type="EC" id="4.2.1.126"/>
    </reaction>
</comment>
<protein>
    <recommendedName>
        <fullName evidence="9 12">N-acetylmuramic acid 6-phosphate etherase</fullName>
        <shortName evidence="12">MurNAc-6-P etherase</shortName>
        <ecNumber evidence="8 12">4.2.1.126</ecNumber>
    </recommendedName>
    <alternativeName>
        <fullName evidence="11 12">N-acetylmuramic acid 6-phosphate hydrolase</fullName>
    </alternativeName>
    <alternativeName>
        <fullName evidence="10 12">N-acetylmuramic acid 6-phosphate lyase</fullName>
    </alternativeName>
</protein>
<dbReference type="PROSITE" id="PS01272">
    <property type="entry name" value="GCKR"/>
    <property type="match status" value="1"/>
</dbReference>
<dbReference type="InterPro" id="IPR001347">
    <property type="entry name" value="SIS_dom"/>
</dbReference>
<dbReference type="CDD" id="cd05007">
    <property type="entry name" value="SIS_Etherase"/>
    <property type="match status" value="1"/>
</dbReference>
<accession>A0A847J3T4</accession>
<keyword evidence="3 12" id="KW-0119">Carbohydrate metabolism</keyword>
<dbReference type="Gene3D" id="3.40.50.10490">
    <property type="entry name" value="Glucose-6-phosphate isomerase like protein, domain 1"/>
    <property type="match status" value="1"/>
</dbReference>
<feature type="active site" evidence="12">
    <location>
        <position position="115"/>
    </location>
</feature>
<dbReference type="PANTHER" id="PTHR10088">
    <property type="entry name" value="GLUCOKINASE REGULATORY PROTEIN"/>
    <property type="match status" value="1"/>
</dbReference>
<dbReference type="Pfam" id="PF22645">
    <property type="entry name" value="GKRP_SIS_N"/>
    <property type="match status" value="1"/>
</dbReference>
<evidence type="ECO:0000313" key="14">
    <source>
        <dbReference type="EMBL" id="NLH35513.1"/>
    </source>
</evidence>
<evidence type="ECO:0000256" key="8">
    <source>
        <dbReference type="ARBA" id="ARBA00067056"/>
    </source>
</evidence>
<organism evidence="14 15">
    <name type="scientific">Pseudolactococcus chungangensis</name>
    <dbReference type="NCBI Taxonomy" id="451457"/>
    <lineage>
        <taxon>Bacteria</taxon>
        <taxon>Bacillati</taxon>
        <taxon>Bacillota</taxon>
        <taxon>Bacilli</taxon>
        <taxon>Lactobacillales</taxon>
        <taxon>Streptococcaceae</taxon>
        <taxon>Pseudolactococcus</taxon>
    </lineage>
</organism>
<dbReference type="GO" id="GO:0009254">
    <property type="term" value="P:peptidoglycan turnover"/>
    <property type="evidence" value="ECO:0007669"/>
    <property type="project" value="TreeGrafter"/>
</dbReference>
<dbReference type="InterPro" id="IPR040190">
    <property type="entry name" value="MURQ/GCKR"/>
</dbReference>
<dbReference type="UniPathway" id="UPA00342"/>
<keyword evidence="2 12" id="KW-0456">Lyase</keyword>
<dbReference type="Pfam" id="PF20741">
    <property type="entry name" value="GKRP-like_C"/>
    <property type="match status" value="1"/>
</dbReference>
<evidence type="ECO:0000256" key="4">
    <source>
        <dbReference type="ARBA" id="ARBA00051747"/>
    </source>
</evidence>
<evidence type="ECO:0000256" key="12">
    <source>
        <dbReference type="HAMAP-Rule" id="MF_00068"/>
    </source>
</evidence>
<dbReference type="InterPro" id="IPR005486">
    <property type="entry name" value="Glucokinase_regulatory_CS"/>
</dbReference>
<dbReference type="GO" id="GO:0097367">
    <property type="term" value="F:carbohydrate derivative binding"/>
    <property type="evidence" value="ECO:0007669"/>
    <property type="project" value="InterPro"/>
</dbReference>
<dbReference type="PROSITE" id="PS51464">
    <property type="entry name" value="SIS"/>
    <property type="match status" value="1"/>
</dbReference>
<dbReference type="EC" id="4.2.1.126" evidence="8 12"/>
<dbReference type="NCBIfam" id="TIGR00274">
    <property type="entry name" value="N-acetylmuramic acid 6-phosphate etherase"/>
    <property type="match status" value="1"/>
</dbReference>
<dbReference type="GO" id="GO:0046348">
    <property type="term" value="P:amino sugar catabolic process"/>
    <property type="evidence" value="ECO:0007669"/>
    <property type="project" value="InterPro"/>
</dbReference>
<dbReference type="NCBIfam" id="NF009222">
    <property type="entry name" value="PRK12570.1"/>
    <property type="match status" value="1"/>
</dbReference>
<dbReference type="GO" id="GO:0016835">
    <property type="term" value="F:carbon-oxygen lyase activity"/>
    <property type="evidence" value="ECO:0007669"/>
    <property type="project" value="UniProtKB-UniRule"/>
</dbReference>
<comment type="function">
    <text evidence="12">Specifically catalyzes the cleavage of the D-lactyl ether substituent of MurNAc 6-phosphate, producing GlcNAc 6-phosphate and D-lactate.</text>
</comment>
<comment type="similarity">
    <text evidence="7 12">Belongs to the GCKR-like family. MurNAc-6-P etherase subfamily.</text>
</comment>
<evidence type="ECO:0000256" key="6">
    <source>
        <dbReference type="ARBA" id="ARBA00060672"/>
    </source>
</evidence>
<dbReference type="GO" id="GO:0097173">
    <property type="term" value="P:N-acetylmuramic acid catabolic process"/>
    <property type="evidence" value="ECO:0007669"/>
    <property type="project" value="UniProtKB-UniPathway"/>
</dbReference>
<dbReference type="Proteomes" id="UP000559962">
    <property type="component" value="Unassembled WGS sequence"/>
</dbReference>
<sequence length="297" mass="31836">MMDLTRLETEQQNSRTMNLDEMSTLEIVRAMNKEDHYVPEAISQKLPVIANCIDVIARQFKKGGRLFYIGAGTSGRLGVLDAAECVPTFGTDPEMVQGLIAGGMPAMTLAVEGAEDDVGLGQQYLVDRKLSPDDVVVGIAASGRTPYVIGGLDYAKQNHTPTIAFSCNKDAEISNHADISIEISAGPEVLSGSTRLKAGSVQKMVLNMLSTASMVRIGKTYGNLMVDVRQTNGKLIERAIEMIQTVTGVSHDKAKSTLGLADHSVKVAIVMILKNVDANQAKARLENADGFVRGAIQ</sequence>
<evidence type="ECO:0000256" key="11">
    <source>
        <dbReference type="ARBA" id="ARBA00084049"/>
    </source>
</evidence>
<dbReference type="EMBL" id="JAAYVO010000074">
    <property type="protein sequence ID" value="NLH35513.1"/>
    <property type="molecule type" value="Genomic_DNA"/>
</dbReference>
<evidence type="ECO:0000256" key="9">
    <source>
        <dbReference type="ARBA" id="ARBA00070061"/>
    </source>
</evidence>
<evidence type="ECO:0000256" key="7">
    <source>
        <dbReference type="ARBA" id="ARBA00061234"/>
    </source>
</evidence>
<evidence type="ECO:0000256" key="5">
    <source>
        <dbReference type="ARBA" id="ARBA00060595"/>
    </source>
</evidence>
<comment type="caution">
    <text evidence="14">The sequence shown here is derived from an EMBL/GenBank/DDBJ whole genome shotgun (WGS) entry which is preliminary data.</text>
</comment>
<name>A0A847J3T4_9LACT</name>
<dbReference type="NCBIfam" id="NF003915">
    <property type="entry name" value="PRK05441.1"/>
    <property type="match status" value="1"/>
</dbReference>
<comment type="pathway">
    <text evidence="6">Cell wall biogenesis.</text>
</comment>
<evidence type="ECO:0000256" key="2">
    <source>
        <dbReference type="ARBA" id="ARBA00023239"/>
    </source>
</evidence>
<evidence type="ECO:0000256" key="1">
    <source>
        <dbReference type="ARBA" id="ARBA00011738"/>
    </source>
</evidence>
<gene>
    <name evidence="12 14" type="primary">murQ</name>
    <name evidence="14" type="ORF">GX453_05755</name>
</gene>
<reference evidence="14 15" key="1">
    <citation type="journal article" date="2020" name="Biotechnol. Biofuels">
        <title>New insights from the biogas microbiome by comprehensive genome-resolved metagenomics of nearly 1600 species originating from multiple anaerobic digesters.</title>
        <authorList>
            <person name="Campanaro S."/>
            <person name="Treu L."/>
            <person name="Rodriguez-R L.M."/>
            <person name="Kovalovszki A."/>
            <person name="Ziels R.M."/>
            <person name="Maus I."/>
            <person name="Zhu X."/>
            <person name="Kougias P.G."/>
            <person name="Basile A."/>
            <person name="Luo G."/>
            <person name="Schluter A."/>
            <person name="Konstantinidis K.T."/>
            <person name="Angelidaki I."/>
        </authorList>
    </citation>
    <scope>NUCLEOTIDE SEQUENCE [LARGE SCALE GENOMIC DNA]</scope>
    <source>
        <strain evidence="14">AS27yjCOA_61</strain>
    </source>
</reference>
<dbReference type="SUPFAM" id="SSF53697">
    <property type="entry name" value="SIS domain"/>
    <property type="match status" value="1"/>
</dbReference>
<dbReference type="GO" id="GO:0016803">
    <property type="term" value="F:ether hydrolase activity"/>
    <property type="evidence" value="ECO:0007669"/>
    <property type="project" value="TreeGrafter"/>
</dbReference>
<dbReference type="InterPro" id="IPR046348">
    <property type="entry name" value="SIS_dom_sf"/>
</dbReference>
<comment type="miscellaneous">
    <text evidence="12">A lyase-type mechanism (elimination/hydration) is suggested for the cleavage of the lactyl ether bond of MurNAc 6-phosphate, with the formation of an alpha,beta-unsaturated aldehyde intermediate with (E)-stereochemistry, followed by the syn addition of water to give product.</text>
</comment>
<evidence type="ECO:0000259" key="13">
    <source>
        <dbReference type="PROSITE" id="PS51464"/>
    </source>
</evidence>
<feature type="active site" description="Proton donor" evidence="12">
    <location>
        <position position="84"/>
    </location>
</feature>
<evidence type="ECO:0000256" key="10">
    <source>
        <dbReference type="ARBA" id="ARBA00077905"/>
    </source>
</evidence>
<comment type="subunit">
    <text evidence="1 12">Homodimer.</text>
</comment>
<comment type="pathway">
    <text evidence="12">Amino-sugar metabolism; N-acetylmuramate degradation.</text>
</comment>
<dbReference type="FunFam" id="1.10.8.1080:FF:000001">
    <property type="entry name" value="N-acetylmuramic acid 6-phosphate etherase"/>
    <property type="match status" value="1"/>
</dbReference>
<dbReference type="InterPro" id="IPR005488">
    <property type="entry name" value="Etherase_MurQ"/>
</dbReference>
<dbReference type="AlphaFoldDB" id="A0A847J3T4"/>
<evidence type="ECO:0000256" key="3">
    <source>
        <dbReference type="ARBA" id="ARBA00023277"/>
    </source>
</evidence>
<proteinExistence type="inferred from homology"/>
<evidence type="ECO:0000313" key="15">
    <source>
        <dbReference type="Proteomes" id="UP000559962"/>
    </source>
</evidence>
<dbReference type="FunFam" id="3.40.50.10490:FF:000014">
    <property type="entry name" value="N-acetylmuramic acid 6-phosphate etherase"/>
    <property type="match status" value="1"/>
</dbReference>
<dbReference type="Gene3D" id="1.10.8.1080">
    <property type="match status" value="1"/>
</dbReference>